<name>A0A0V1HQ80_9BILA</name>
<dbReference type="Proteomes" id="UP000055024">
    <property type="component" value="Unassembled WGS sequence"/>
</dbReference>
<protein>
    <submittedName>
        <fullName evidence="1">DNA polymerase zeta catalytic subunit</fullName>
    </submittedName>
</protein>
<gene>
    <name evidence="1" type="primary">Rev3l</name>
    <name evidence="1" type="ORF">T11_6548</name>
</gene>
<evidence type="ECO:0000313" key="2">
    <source>
        <dbReference type="Proteomes" id="UP000055024"/>
    </source>
</evidence>
<dbReference type="GO" id="GO:0000724">
    <property type="term" value="P:double-strand break repair via homologous recombination"/>
    <property type="evidence" value="ECO:0007669"/>
    <property type="project" value="TreeGrafter"/>
</dbReference>
<dbReference type="OrthoDB" id="5928278at2759"/>
<dbReference type="GO" id="GO:0042276">
    <property type="term" value="P:error-prone translesion synthesis"/>
    <property type="evidence" value="ECO:0007669"/>
    <property type="project" value="TreeGrafter"/>
</dbReference>
<dbReference type="GO" id="GO:0005634">
    <property type="term" value="C:nucleus"/>
    <property type="evidence" value="ECO:0007669"/>
    <property type="project" value="TreeGrafter"/>
</dbReference>
<sequence length="148" mass="17263">LNRCFNMLGHDAFCWFERMPKRIHYSRLEQHDRLFYETDRTGQLTLSQYFPINAYFVCKMPTTLTVCSSCRQDSLNSCLCILKEQKHLQLCCSSLIRPCYACSNILHNPAAMVNESYTSLDCPVYFKRQRCGHLISHISECGDILNTF</sequence>
<dbReference type="GO" id="GO:0016035">
    <property type="term" value="C:zeta DNA polymerase complex"/>
    <property type="evidence" value="ECO:0007669"/>
    <property type="project" value="InterPro"/>
</dbReference>
<dbReference type="InterPro" id="IPR030559">
    <property type="entry name" value="PolZ_Rev3"/>
</dbReference>
<organism evidence="1 2">
    <name type="scientific">Trichinella zimbabwensis</name>
    <dbReference type="NCBI Taxonomy" id="268475"/>
    <lineage>
        <taxon>Eukaryota</taxon>
        <taxon>Metazoa</taxon>
        <taxon>Ecdysozoa</taxon>
        <taxon>Nematoda</taxon>
        <taxon>Enoplea</taxon>
        <taxon>Dorylaimia</taxon>
        <taxon>Trichinellida</taxon>
        <taxon>Trichinellidae</taxon>
        <taxon>Trichinella</taxon>
    </lineage>
</organism>
<dbReference type="AlphaFoldDB" id="A0A0V1HQ80"/>
<dbReference type="STRING" id="268475.A0A0V1HQ80"/>
<keyword evidence="2" id="KW-1185">Reference proteome</keyword>
<proteinExistence type="predicted"/>
<dbReference type="EMBL" id="JYDP01000038">
    <property type="protein sequence ID" value="KRZ12700.1"/>
    <property type="molecule type" value="Genomic_DNA"/>
</dbReference>
<dbReference type="GO" id="GO:0003887">
    <property type="term" value="F:DNA-directed DNA polymerase activity"/>
    <property type="evidence" value="ECO:0007669"/>
    <property type="project" value="TreeGrafter"/>
</dbReference>
<comment type="caution">
    <text evidence="1">The sequence shown here is derived from an EMBL/GenBank/DDBJ whole genome shotgun (WGS) entry which is preliminary data.</text>
</comment>
<accession>A0A0V1HQ80</accession>
<dbReference type="PANTHER" id="PTHR45812">
    <property type="entry name" value="DNA POLYMERASE ZETA CATALYTIC SUBUNIT"/>
    <property type="match status" value="1"/>
</dbReference>
<feature type="non-terminal residue" evidence="1">
    <location>
        <position position="1"/>
    </location>
</feature>
<dbReference type="PANTHER" id="PTHR45812:SF1">
    <property type="entry name" value="DNA POLYMERASE ZETA CATALYTIC SUBUNIT"/>
    <property type="match status" value="1"/>
</dbReference>
<evidence type="ECO:0000313" key="1">
    <source>
        <dbReference type="EMBL" id="KRZ12700.1"/>
    </source>
</evidence>
<reference evidence="1 2" key="1">
    <citation type="submission" date="2015-01" db="EMBL/GenBank/DDBJ databases">
        <title>Evolution of Trichinella species and genotypes.</title>
        <authorList>
            <person name="Korhonen P.K."/>
            <person name="Edoardo P."/>
            <person name="Giuseppe L.R."/>
            <person name="Gasser R.B."/>
        </authorList>
    </citation>
    <scope>NUCLEOTIDE SEQUENCE [LARGE SCALE GENOMIC DNA]</scope>
    <source>
        <strain evidence="1">ISS1029</strain>
    </source>
</reference>